<feature type="region of interest" description="Disordered" evidence="1">
    <location>
        <begin position="271"/>
        <end position="365"/>
    </location>
</feature>
<feature type="compositionally biased region" description="Polar residues" evidence="1">
    <location>
        <begin position="271"/>
        <end position="280"/>
    </location>
</feature>
<comment type="caution">
    <text evidence="3">The sequence shown here is derived from an EMBL/GenBank/DDBJ whole genome shotgun (WGS) entry which is preliminary data.</text>
</comment>
<feature type="compositionally biased region" description="Pro residues" evidence="1">
    <location>
        <begin position="309"/>
        <end position="319"/>
    </location>
</feature>
<sequence length="365" mass="40130">MGKPPEKPLSFAAAAAAPSKETLTLWGGGLNGFQPWCHADNDNALLFELTNTKISDIAFRSAARQVFSPNDTCGLIIRTTHRRTIAEVVFNSYALREKHIGSKVTLPNGQIIAGHVPIPEHWDIVRVNLSNLPAVQHRKLTTMILHALQPYGHVIEVCIHLEQGWFTGTGYAIINKAADNSPRKPNATKSPPLPLDHTIPITSEKGKETTNMYATWAQMPLYCRYCHASGHSRLSCPSKPSPRCFHCQVLGHIKAMCPYRKESLQQTPKVSFTANAQQSTKRPRVTPSLPPTSTKHEPKSIEPSKSSPPRAPPNVPASPNPALKDHKQPANAMEQDPPPSPATIKPDDLPPSPPIQDDDERMEDT</sequence>
<dbReference type="EMBL" id="JARTCD010000029">
    <property type="protein sequence ID" value="KAJ8657809.1"/>
    <property type="molecule type" value="Genomic_DNA"/>
</dbReference>
<reference evidence="3 4" key="1">
    <citation type="submission" date="2023-03" db="EMBL/GenBank/DDBJ databases">
        <title>Genome sequence of Lichtheimia ornata CBS 291.66.</title>
        <authorList>
            <person name="Mohabir J.T."/>
            <person name="Shea T.P."/>
            <person name="Kurbessoian T."/>
            <person name="Berby B."/>
            <person name="Fontaine J."/>
            <person name="Livny J."/>
            <person name="Gnirke A."/>
            <person name="Stajich J.E."/>
            <person name="Cuomo C.A."/>
        </authorList>
    </citation>
    <scope>NUCLEOTIDE SEQUENCE [LARGE SCALE GENOMIC DNA]</scope>
    <source>
        <strain evidence="3">CBS 291.66</strain>
    </source>
</reference>
<evidence type="ECO:0000259" key="2">
    <source>
        <dbReference type="SMART" id="SM00343"/>
    </source>
</evidence>
<feature type="domain" description="CCHC-type" evidence="2">
    <location>
        <begin position="222"/>
        <end position="238"/>
    </location>
</feature>
<dbReference type="AlphaFoldDB" id="A0AAD7V2X2"/>
<name>A0AAD7V2X2_9FUNG</name>
<dbReference type="GeneID" id="83214035"/>
<accession>A0AAD7V2X2</accession>
<dbReference type="InterPro" id="IPR001878">
    <property type="entry name" value="Znf_CCHC"/>
</dbReference>
<organism evidence="3 4">
    <name type="scientific">Lichtheimia ornata</name>
    <dbReference type="NCBI Taxonomy" id="688661"/>
    <lineage>
        <taxon>Eukaryota</taxon>
        <taxon>Fungi</taxon>
        <taxon>Fungi incertae sedis</taxon>
        <taxon>Mucoromycota</taxon>
        <taxon>Mucoromycotina</taxon>
        <taxon>Mucoromycetes</taxon>
        <taxon>Mucorales</taxon>
        <taxon>Lichtheimiaceae</taxon>
        <taxon>Lichtheimia</taxon>
    </lineage>
</organism>
<evidence type="ECO:0000313" key="3">
    <source>
        <dbReference type="EMBL" id="KAJ8657809.1"/>
    </source>
</evidence>
<feature type="region of interest" description="Disordered" evidence="1">
    <location>
        <begin position="178"/>
        <end position="206"/>
    </location>
</feature>
<proteinExistence type="predicted"/>
<dbReference type="RefSeq" id="XP_058342722.1">
    <property type="nucleotide sequence ID" value="XM_058486651.1"/>
</dbReference>
<protein>
    <recommendedName>
        <fullName evidence="2">CCHC-type domain-containing protein</fullName>
    </recommendedName>
</protein>
<dbReference type="Proteomes" id="UP001234581">
    <property type="component" value="Unassembled WGS sequence"/>
</dbReference>
<dbReference type="SUPFAM" id="SSF57756">
    <property type="entry name" value="Retrovirus zinc finger-like domains"/>
    <property type="match status" value="1"/>
</dbReference>
<dbReference type="GO" id="GO:0008270">
    <property type="term" value="F:zinc ion binding"/>
    <property type="evidence" value="ECO:0007669"/>
    <property type="project" value="InterPro"/>
</dbReference>
<dbReference type="SMART" id="SM00343">
    <property type="entry name" value="ZnF_C2HC"/>
    <property type="match status" value="2"/>
</dbReference>
<keyword evidence="4" id="KW-1185">Reference proteome</keyword>
<feature type="compositionally biased region" description="Acidic residues" evidence="1">
    <location>
        <begin position="356"/>
        <end position="365"/>
    </location>
</feature>
<dbReference type="Gene3D" id="4.10.60.10">
    <property type="entry name" value="Zinc finger, CCHC-type"/>
    <property type="match status" value="1"/>
</dbReference>
<dbReference type="InterPro" id="IPR036875">
    <property type="entry name" value="Znf_CCHC_sf"/>
</dbReference>
<evidence type="ECO:0000256" key="1">
    <source>
        <dbReference type="SAM" id="MobiDB-lite"/>
    </source>
</evidence>
<gene>
    <name evidence="3" type="ORF">O0I10_006624</name>
</gene>
<feature type="domain" description="CCHC-type" evidence="2">
    <location>
        <begin position="243"/>
        <end position="259"/>
    </location>
</feature>
<evidence type="ECO:0000313" key="4">
    <source>
        <dbReference type="Proteomes" id="UP001234581"/>
    </source>
</evidence>
<dbReference type="GO" id="GO:0003676">
    <property type="term" value="F:nucleic acid binding"/>
    <property type="evidence" value="ECO:0007669"/>
    <property type="project" value="InterPro"/>
</dbReference>